<dbReference type="Pfam" id="PF13516">
    <property type="entry name" value="LRR_6"/>
    <property type="match status" value="3"/>
</dbReference>
<accession>W4J4V3</accession>
<sequence>MNIKSKFQKLKLENDVIYSSNLIINEDDIADFVSTLNIQKKNINDENCSTHNLSTVKVIHLSSLKINDWGLSILIPCILRSRKLTTLNLSNNCLTNDSANILSKCLKYLPHLRCLNLSNNLIKCQGAINIIEEFFQDNIKENSTSLNIYHVDNLEENILTNNNKINQNKYLQEIDISDNFLGTNFIIKLSDILHKKKDKKKYKIVLKNVGINNTDICYFLPKCKDVEILNISENKIMFENFPKYIEILFDDDDNICKNNIMNDNPNGCYNNFNNVYNIITSQNRIFTNLIKNLYKAKNLRILCLSNNNINDDNFKTFCLHIQHNKDNKIEEIDFSYNRITDLNPLNECLKNNHTLKIINLSNNHITDEKIKTFCYENLSENLNICELSLAYNKLSNNSCIYISDALINQANLIKTTLKETYEFIKQNSSLTQEDLDMYINKMSDKKGDIDNEKFGDNKKEDEDISNINIFKDIIINRHNEENNFFSCIGISNFYRATDLSKNLYLQETRRNCIYKINEEFNKLYNSNNIFSANCLKGLKFLNLSSCNINNDGISYLLKSLKTSLCTLEYLDISCCQDLSNNTYQEFTNLISYKKYKFLKTNHFVFKNLPLTVRGIPPMLIPLYDSEDNTDGNSTESDWWNYKKED</sequence>
<proteinExistence type="predicted"/>
<dbReference type="InterPro" id="IPR001611">
    <property type="entry name" value="Leu-rich_rpt"/>
</dbReference>
<gene>
    <name evidence="1" type="ORF">PFUGPA_00802</name>
</gene>
<dbReference type="SUPFAM" id="SSF52047">
    <property type="entry name" value="RNI-like"/>
    <property type="match status" value="1"/>
</dbReference>
<dbReference type="AlphaFoldDB" id="W4J4V3"/>
<dbReference type="PANTHER" id="PTHR24114:SF2">
    <property type="entry name" value="F-BOX DOMAIN-CONTAINING PROTEIN-RELATED"/>
    <property type="match status" value="1"/>
</dbReference>
<dbReference type="PANTHER" id="PTHR24114">
    <property type="entry name" value="LEUCINE RICH REPEAT FAMILY PROTEIN"/>
    <property type="match status" value="1"/>
</dbReference>
<evidence type="ECO:0000313" key="2">
    <source>
        <dbReference type="Proteomes" id="UP000019103"/>
    </source>
</evidence>
<dbReference type="OrthoDB" id="429162at2759"/>
<organism evidence="1 2">
    <name type="scientific">Plasmodium falciparum (isolate Palo Alto / Uganda)</name>
    <dbReference type="NCBI Taxonomy" id="57270"/>
    <lineage>
        <taxon>Eukaryota</taxon>
        <taxon>Sar</taxon>
        <taxon>Alveolata</taxon>
        <taxon>Apicomplexa</taxon>
        <taxon>Aconoidasida</taxon>
        <taxon>Haemosporida</taxon>
        <taxon>Plasmodiidae</taxon>
        <taxon>Plasmodium</taxon>
        <taxon>Plasmodium (Laverania)</taxon>
    </lineage>
</organism>
<reference evidence="1 2" key="2">
    <citation type="submission" date="2013-02" db="EMBL/GenBank/DDBJ databases">
        <title>The Genome Sequence of Plasmodium falciparum Palo Alto/Uganda.</title>
        <authorList>
            <consortium name="The Broad Institute Genome Sequencing Platform"/>
            <consortium name="The Broad Institute Genome Sequencing Center for Infectious Disease"/>
            <person name="Neafsey D."/>
            <person name="Cheeseman I."/>
            <person name="Volkman S."/>
            <person name="Adams J."/>
            <person name="Walker B."/>
            <person name="Young S.K."/>
            <person name="Zeng Q."/>
            <person name="Gargeya S."/>
            <person name="Fitzgerald M."/>
            <person name="Haas B."/>
            <person name="Abouelleil A."/>
            <person name="Alvarado L."/>
            <person name="Arachchi H.M."/>
            <person name="Berlin A.M."/>
            <person name="Chapman S.B."/>
            <person name="Dewar J."/>
            <person name="Goldberg J."/>
            <person name="Griggs A."/>
            <person name="Gujja S."/>
            <person name="Hansen M."/>
            <person name="Howarth C."/>
            <person name="Imamovic A."/>
            <person name="Larimer J."/>
            <person name="McCowan C."/>
            <person name="Murphy C."/>
            <person name="Neiman D."/>
            <person name="Pearson M."/>
            <person name="Priest M."/>
            <person name="Roberts A."/>
            <person name="Saif S."/>
            <person name="Shea T."/>
            <person name="Sisk P."/>
            <person name="Sykes S."/>
            <person name="Wortman J."/>
            <person name="Nusbaum C."/>
            <person name="Birren B."/>
        </authorList>
    </citation>
    <scope>NUCLEOTIDE SEQUENCE [LARGE SCALE GENOMIC DNA]</scope>
    <source>
        <strain evidence="1 2">Palo Alto/Uganda</strain>
    </source>
</reference>
<dbReference type="InterPro" id="IPR052394">
    <property type="entry name" value="LRR-containing"/>
</dbReference>
<dbReference type="Gene3D" id="3.80.10.10">
    <property type="entry name" value="Ribonuclease Inhibitor"/>
    <property type="match status" value="3"/>
</dbReference>
<evidence type="ECO:0008006" key="3">
    <source>
        <dbReference type="Google" id="ProtNLM"/>
    </source>
</evidence>
<name>W4J4V3_PLAFP</name>
<dbReference type="EMBL" id="KI927282">
    <property type="protein sequence ID" value="ETW57313.1"/>
    <property type="molecule type" value="Genomic_DNA"/>
</dbReference>
<reference evidence="1 2" key="1">
    <citation type="submission" date="2013-02" db="EMBL/GenBank/DDBJ databases">
        <title>The Genome Annotation of Plasmodium falciparum Palo Alto/Uganda.</title>
        <authorList>
            <consortium name="The Broad Institute Genome Sequencing Platform"/>
            <consortium name="The Broad Institute Genome Sequencing Center for Infectious Disease"/>
            <person name="Neafsey D."/>
            <person name="Hoffman S."/>
            <person name="Volkman S."/>
            <person name="Rosenthal P."/>
            <person name="Walker B."/>
            <person name="Young S.K."/>
            <person name="Zeng Q."/>
            <person name="Gargeya S."/>
            <person name="Fitzgerald M."/>
            <person name="Haas B."/>
            <person name="Abouelleil A."/>
            <person name="Allen A.W."/>
            <person name="Alvarado L."/>
            <person name="Arachchi H.M."/>
            <person name="Berlin A.M."/>
            <person name="Chapman S.B."/>
            <person name="Gainer-Dewar J."/>
            <person name="Goldberg J."/>
            <person name="Griggs A."/>
            <person name="Gujja S."/>
            <person name="Hansen M."/>
            <person name="Howarth C."/>
            <person name="Imamovic A."/>
            <person name="Ireland A."/>
            <person name="Larimer J."/>
            <person name="McCowan C."/>
            <person name="Murphy C."/>
            <person name="Pearson M."/>
            <person name="Poon T.W."/>
            <person name="Priest M."/>
            <person name="Roberts A."/>
            <person name="Saif S."/>
            <person name="Shea T."/>
            <person name="Sisk P."/>
            <person name="Sykes S."/>
            <person name="Wortman J."/>
            <person name="Nusbaum C."/>
            <person name="Birren B."/>
        </authorList>
    </citation>
    <scope>NUCLEOTIDE SEQUENCE [LARGE SCALE GENOMIC DNA]</scope>
    <source>
        <strain evidence="1 2">Palo Alto/Uganda</strain>
    </source>
</reference>
<dbReference type="SMART" id="SM00368">
    <property type="entry name" value="LRR_RI"/>
    <property type="match status" value="7"/>
</dbReference>
<dbReference type="OMA" id="NIFSANC"/>
<dbReference type="Proteomes" id="UP000019103">
    <property type="component" value="Unassembled WGS sequence"/>
</dbReference>
<evidence type="ECO:0000313" key="1">
    <source>
        <dbReference type="EMBL" id="ETW57313.1"/>
    </source>
</evidence>
<dbReference type="InterPro" id="IPR032675">
    <property type="entry name" value="LRR_dom_sf"/>
</dbReference>
<protein>
    <recommendedName>
        <fullName evidence="3">Leucine-rich repeat protein</fullName>
    </recommendedName>
</protein>
<dbReference type="PROSITE" id="PS51450">
    <property type="entry name" value="LRR"/>
    <property type="match status" value="1"/>
</dbReference>